<evidence type="ECO:0000313" key="10">
    <source>
        <dbReference type="Proteomes" id="UP000033140"/>
    </source>
</evidence>
<proteinExistence type="inferred from homology"/>
<name>A0A0E9NER7_SAICN</name>
<feature type="domain" description="Thioredoxin" evidence="8">
    <location>
        <begin position="27"/>
        <end position="187"/>
    </location>
</feature>
<feature type="active site" description="Cysteine sulfenic acid (-SOH) intermediate" evidence="6">
    <location>
        <position position="72"/>
    </location>
</feature>
<dbReference type="GO" id="GO:0005777">
    <property type="term" value="C:peroxisome"/>
    <property type="evidence" value="ECO:0007669"/>
    <property type="project" value="TreeGrafter"/>
</dbReference>
<evidence type="ECO:0000313" key="9">
    <source>
        <dbReference type="EMBL" id="GAO48201.1"/>
    </source>
</evidence>
<reference evidence="9 10" key="2">
    <citation type="journal article" date="2014" name="J. Gen. Appl. Microbiol.">
        <title>The early diverging ascomycetous budding yeast Saitoella complicata has three histone deacetylases belonging to the Clr6, Hos2, and Rpd3 lineages.</title>
        <authorList>
            <person name="Nishida H."/>
            <person name="Matsumoto T."/>
            <person name="Kondo S."/>
            <person name="Hamamoto M."/>
            <person name="Yoshikawa H."/>
        </authorList>
    </citation>
    <scope>NUCLEOTIDE SEQUENCE [LARGE SCALE GENOMIC DNA]</scope>
    <source>
        <strain evidence="9 10">NRRL Y-17804</strain>
    </source>
</reference>
<dbReference type="PANTHER" id="PTHR10430">
    <property type="entry name" value="PEROXIREDOXIN"/>
    <property type="match status" value="1"/>
</dbReference>
<dbReference type="Pfam" id="PF08534">
    <property type="entry name" value="Redoxin"/>
    <property type="match status" value="1"/>
</dbReference>
<dbReference type="FunFam" id="3.40.30.10:FF:000159">
    <property type="entry name" value="Peroxiredoxin"/>
    <property type="match status" value="1"/>
</dbReference>
<dbReference type="SUPFAM" id="SSF52833">
    <property type="entry name" value="Thioredoxin-like"/>
    <property type="match status" value="1"/>
</dbReference>
<evidence type="ECO:0000256" key="6">
    <source>
        <dbReference type="PIRSR" id="PIRSR637944-1"/>
    </source>
</evidence>
<comment type="similarity">
    <text evidence="1 7">Belongs to the peroxiredoxin family. Prx5 subfamily.</text>
</comment>
<evidence type="ECO:0000256" key="4">
    <source>
        <dbReference type="ARBA" id="ARBA00023002"/>
    </source>
</evidence>
<dbReference type="InterPro" id="IPR013766">
    <property type="entry name" value="Thioredoxin_domain"/>
</dbReference>
<keyword evidence="10" id="KW-1185">Reference proteome</keyword>
<dbReference type="OMA" id="TEWGKAH"/>
<dbReference type="InterPro" id="IPR036249">
    <property type="entry name" value="Thioredoxin-like_sf"/>
</dbReference>
<dbReference type="GO" id="GO:0005739">
    <property type="term" value="C:mitochondrion"/>
    <property type="evidence" value="ECO:0007669"/>
    <property type="project" value="TreeGrafter"/>
</dbReference>
<organism evidence="9 10">
    <name type="scientific">Saitoella complicata (strain BCRC 22490 / CBS 7301 / JCM 7358 / NBRC 10748 / NRRL Y-17804)</name>
    <dbReference type="NCBI Taxonomy" id="698492"/>
    <lineage>
        <taxon>Eukaryota</taxon>
        <taxon>Fungi</taxon>
        <taxon>Dikarya</taxon>
        <taxon>Ascomycota</taxon>
        <taxon>Taphrinomycotina</taxon>
        <taxon>Taphrinomycotina incertae sedis</taxon>
        <taxon>Saitoella</taxon>
    </lineage>
</organism>
<dbReference type="GO" id="GO:0005829">
    <property type="term" value="C:cytosol"/>
    <property type="evidence" value="ECO:0007669"/>
    <property type="project" value="TreeGrafter"/>
</dbReference>
<evidence type="ECO:0000256" key="3">
    <source>
        <dbReference type="ARBA" id="ARBA00022862"/>
    </source>
</evidence>
<dbReference type="STRING" id="698492.A0A0E9NER7"/>
<dbReference type="CDD" id="cd03013">
    <property type="entry name" value="PRX5_like"/>
    <property type="match status" value="1"/>
</dbReference>
<dbReference type="AlphaFoldDB" id="A0A0E9NER7"/>
<comment type="caution">
    <text evidence="9">The sequence shown here is derived from an EMBL/GenBank/DDBJ whole genome shotgun (WGS) entry which is preliminary data.</text>
</comment>
<dbReference type="Proteomes" id="UP000033140">
    <property type="component" value="Unassembled WGS sequence"/>
</dbReference>
<evidence type="ECO:0000256" key="2">
    <source>
        <dbReference type="ARBA" id="ARBA00022559"/>
    </source>
</evidence>
<dbReference type="GO" id="GO:0045454">
    <property type="term" value="P:cell redox homeostasis"/>
    <property type="evidence" value="ECO:0007669"/>
    <property type="project" value="TreeGrafter"/>
</dbReference>
<dbReference type="Gene3D" id="3.40.30.10">
    <property type="entry name" value="Glutaredoxin"/>
    <property type="match status" value="1"/>
</dbReference>
<comment type="function">
    <text evidence="7">Thiol-specific peroxidase that catalyzes the reduction of hydrogen peroxide and organic hydroperoxides to water and alcohols, respectively. Plays a role in cell protection against oxidative stress by detoxifying peroxides.</text>
</comment>
<dbReference type="GO" id="GO:0034599">
    <property type="term" value="P:cellular response to oxidative stress"/>
    <property type="evidence" value="ECO:0007669"/>
    <property type="project" value="InterPro"/>
</dbReference>
<gene>
    <name evidence="9" type="ORF">G7K_2381-t1</name>
</gene>
<dbReference type="InterPro" id="IPR037944">
    <property type="entry name" value="PRX5-like"/>
</dbReference>
<keyword evidence="5 7" id="KW-0676">Redox-active center</keyword>
<dbReference type="InterPro" id="IPR013740">
    <property type="entry name" value="Redoxin"/>
</dbReference>
<sequence>MAPFRAAFTPVRSALVRSFHSTPAAFIAKGDSIPSVPLQESSPADKISVADLVSKVKKAVIVGVPAAFSPSCSSSHIPSYLKAGEEAKKKGIEEVIVVSVNDVFVMKAWKENLTSASDKIRFLADPQGKFTGEIDMLFDASGLLGNQRSKRYALVVEDGKVSSIHLEEDPTQVTVSGADKGEFFNLR</sequence>
<dbReference type="GO" id="GO:0042744">
    <property type="term" value="P:hydrogen peroxide catabolic process"/>
    <property type="evidence" value="ECO:0007669"/>
    <property type="project" value="TreeGrafter"/>
</dbReference>
<reference evidence="9 10" key="1">
    <citation type="journal article" date="2011" name="J. Gen. Appl. Microbiol.">
        <title>Draft genome sequencing of the enigmatic yeast Saitoella complicata.</title>
        <authorList>
            <person name="Nishida H."/>
            <person name="Hamamoto M."/>
            <person name="Sugiyama J."/>
        </authorList>
    </citation>
    <scope>NUCLEOTIDE SEQUENCE [LARGE SCALE GENOMIC DNA]</scope>
    <source>
        <strain evidence="9 10">NRRL Y-17804</strain>
    </source>
</reference>
<keyword evidence="3 7" id="KW-0049">Antioxidant</keyword>
<evidence type="ECO:0000259" key="8">
    <source>
        <dbReference type="PROSITE" id="PS51352"/>
    </source>
</evidence>
<evidence type="ECO:0000256" key="5">
    <source>
        <dbReference type="ARBA" id="ARBA00023284"/>
    </source>
</evidence>
<dbReference type="EMBL" id="BACD03000013">
    <property type="protein sequence ID" value="GAO48201.1"/>
    <property type="molecule type" value="Genomic_DNA"/>
</dbReference>
<keyword evidence="2 7" id="KW-0575">Peroxidase</keyword>
<evidence type="ECO:0000256" key="7">
    <source>
        <dbReference type="RuleBase" id="RU366011"/>
    </source>
</evidence>
<dbReference type="GO" id="GO:0008379">
    <property type="term" value="F:thioredoxin peroxidase activity"/>
    <property type="evidence" value="ECO:0007669"/>
    <property type="project" value="InterPro"/>
</dbReference>
<keyword evidence="4 7" id="KW-0560">Oxidoreductase</keyword>
<dbReference type="PROSITE" id="PS51352">
    <property type="entry name" value="THIOREDOXIN_2"/>
    <property type="match status" value="1"/>
</dbReference>
<protein>
    <recommendedName>
        <fullName evidence="8">Thioredoxin domain-containing protein</fullName>
    </recommendedName>
</protein>
<reference evidence="9 10" key="3">
    <citation type="journal article" date="2015" name="Genome Announc.">
        <title>Draft Genome Sequence of the Archiascomycetous Yeast Saitoella complicata.</title>
        <authorList>
            <person name="Yamauchi K."/>
            <person name="Kondo S."/>
            <person name="Hamamoto M."/>
            <person name="Takahashi Y."/>
            <person name="Ogura Y."/>
            <person name="Hayashi T."/>
            <person name="Nishida H."/>
        </authorList>
    </citation>
    <scope>NUCLEOTIDE SEQUENCE [LARGE SCALE GENOMIC DNA]</scope>
    <source>
        <strain evidence="9 10">NRRL Y-17804</strain>
    </source>
</reference>
<dbReference type="PANTHER" id="PTHR10430:SF39">
    <property type="entry name" value="PEROXISOMAL MEMBRANE ASSOCIATED PROTEIN 20"/>
    <property type="match status" value="1"/>
</dbReference>
<accession>A0A0E9NER7</accession>
<evidence type="ECO:0000256" key="1">
    <source>
        <dbReference type="ARBA" id="ARBA00010505"/>
    </source>
</evidence>